<dbReference type="EMBL" id="LVVK01000022">
    <property type="protein sequence ID" value="OPB37710.1"/>
    <property type="molecule type" value="Genomic_DNA"/>
</dbReference>
<feature type="transmembrane region" description="Helical" evidence="1">
    <location>
        <begin position="64"/>
        <end position="88"/>
    </location>
</feature>
<evidence type="ECO:0000313" key="2">
    <source>
        <dbReference type="EMBL" id="OPB37710.1"/>
    </source>
</evidence>
<keyword evidence="1" id="KW-0472">Membrane</keyword>
<keyword evidence="3" id="KW-1185">Reference proteome</keyword>
<keyword evidence="1" id="KW-1133">Transmembrane helix</keyword>
<evidence type="ECO:0000256" key="1">
    <source>
        <dbReference type="SAM" id="Phobius"/>
    </source>
</evidence>
<reference evidence="2 3" key="1">
    <citation type="submission" date="2016-04" db="EMBL/GenBank/DDBJ databases">
        <title>Multiple horizontal gene transfer events from other fungi enriched the ability of the initially mycotrophic fungus Trichoderma (Ascomycota) to feed on dead plant biomass.</title>
        <authorList>
            <person name="Atanasova L."/>
            <person name="Chenthamara K."/>
            <person name="Zhang J."/>
            <person name="Grujic M."/>
            <person name="Henrissat B."/>
            <person name="Kuo A."/>
            <person name="Aertz A."/>
            <person name="Salamov A."/>
            <person name="Lipzen A."/>
            <person name="Labutti K."/>
            <person name="Barry K."/>
            <person name="Miao Y."/>
            <person name="Rahimi M.J."/>
            <person name="Shen Q."/>
            <person name="Grigoriev I.V."/>
            <person name="Kubicek C.P."/>
            <person name="Druzhinina I.S."/>
        </authorList>
    </citation>
    <scope>NUCLEOTIDE SEQUENCE [LARGE SCALE GENOMIC DNA]</scope>
    <source>
        <strain evidence="2 3">NJAU 4742</strain>
    </source>
</reference>
<dbReference type="AlphaFoldDB" id="A0A1T3C9F5"/>
<evidence type="ECO:0000313" key="3">
    <source>
        <dbReference type="Proteomes" id="UP000191004"/>
    </source>
</evidence>
<comment type="caution">
    <text evidence="2">The sequence shown here is derived from an EMBL/GenBank/DDBJ whole genome shotgun (WGS) entry which is preliminary data.</text>
</comment>
<protein>
    <submittedName>
        <fullName evidence="2">Uncharacterized protein</fullName>
    </submittedName>
</protein>
<accession>A0A1T3C9F5</accession>
<dbReference type="Proteomes" id="UP000191004">
    <property type="component" value="Unassembled WGS sequence"/>
</dbReference>
<keyword evidence="1" id="KW-0812">Transmembrane</keyword>
<proteinExistence type="predicted"/>
<organism evidence="2 3">
    <name type="scientific">Trichoderma guizhouense</name>
    <dbReference type="NCBI Taxonomy" id="1491466"/>
    <lineage>
        <taxon>Eukaryota</taxon>
        <taxon>Fungi</taxon>
        <taxon>Dikarya</taxon>
        <taxon>Ascomycota</taxon>
        <taxon>Pezizomycotina</taxon>
        <taxon>Sordariomycetes</taxon>
        <taxon>Hypocreomycetidae</taxon>
        <taxon>Hypocreales</taxon>
        <taxon>Hypocreaceae</taxon>
        <taxon>Trichoderma</taxon>
    </lineage>
</organism>
<sequence>MRRPGPHWLPRLNAWGTVKCRGAVSTAIVLVIDLAVDKYEALGNDGATHAGYVSDRFIYRVSNVTAIIFTALVIVKLLISIWIAHAIWARIHRLYPTQTSSVTKSENV</sequence>
<name>A0A1T3C9F5_9HYPO</name>
<gene>
    <name evidence="2" type="ORF">A0O28_0046230</name>
</gene>